<evidence type="ECO:0000256" key="1">
    <source>
        <dbReference type="ARBA" id="ARBA00004370"/>
    </source>
</evidence>
<evidence type="ECO:0000313" key="8">
    <source>
        <dbReference type="Proteomes" id="UP000824120"/>
    </source>
</evidence>
<dbReference type="OrthoDB" id="5984008at2759"/>
<dbReference type="Pfam" id="PF01094">
    <property type="entry name" value="ANF_receptor"/>
    <property type="match status" value="1"/>
</dbReference>
<evidence type="ECO:0000313" key="7">
    <source>
        <dbReference type="EMBL" id="KAG5632380.1"/>
    </source>
</evidence>
<sequence>MQTRVFIVHMPISLGLKLFAMAKEIGIMSKGFVWIVTDAMADQLNLMEGVIGMKPYVPKSKKVKDFIQRWKMKFLEENLRIVDVELDVYGLWGMILLLR</sequence>
<dbReference type="InterPro" id="IPR015683">
    <property type="entry name" value="Ionotropic_Glu_rcpt"/>
</dbReference>
<keyword evidence="2" id="KW-0812">Transmembrane</keyword>
<dbReference type="EMBL" id="JACXVP010000001">
    <property type="protein sequence ID" value="KAG5632380.1"/>
    <property type="molecule type" value="Genomic_DNA"/>
</dbReference>
<reference evidence="7 8" key="1">
    <citation type="submission" date="2020-09" db="EMBL/GenBank/DDBJ databases">
        <title>De no assembly of potato wild relative species, Solanum commersonii.</title>
        <authorList>
            <person name="Cho K."/>
        </authorList>
    </citation>
    <scope>NUCLEOTIDE SEQUENCE [LARGE SCALE GENOMIC DNA]</scope>
    <source>
        <strain evidence="7">LZ3.2</strain>
        <tissue evidence="7">Leaf</tissue>
    </source>
</reference>
<proteinExistence type="predicted"/>
<dbReference type="Gene3D" id="3.40.50.2300">
    <property type="match status" value="1"/>
</dbReference>
<evidence type="ECO:0000256" key="3">
    <source>
        <dbReference type="ARBA" id="ARBA00022989"/>
    </source>
</evidence>
<dbReference type="PANTHER" id="PTHR34836:SF1">
    <property type="entry name" value="OS09G0428600 PROTEIN"/>
    <property type="match status" value="1"/>
</dbReference>
<keyword evidence="3" id="KW-1133">Transmembrane helix</keyword>
<feature type="chain" id="PRO_5039940383" description="Receptor ligand binding region domain-containing protein" evidence="5">
    <location>
        <begin position="23"/>
        <end position="99"/>
    </location>
</feature>
<evidence type="ECO:0000256" key="2">
    <source>
        <dbReference type="ARBA" id="ARBA00022692"/>
    </source>
</evidence>
<keyword evidence="8" id="KW-1185">Reference proteome</keyword>
<keyword evidence="4" id="KW-0472">Membrane</keyword>
<dbReference type="InterPro" id="IPR028082">
    <property type="entry name" value="Peripla_BP_I"/>
</dbReference>
<accession>A0A9J6B747</accession>
<dbReference type="InterPro" id="IPR001828">
    <property type="entry name" value="ANF_lig-bd_rcpt"/>
</dbReference>
<evidence type="ECO:0000259" key="6">
    <source>
        <dbReference type="Pfam" id="PF01094"/>
    </source>
</evidence>
<keyword evidence="5" id="KW-0732">Signal</keyword>
<comment type="subcellular location">
    <subcellularLocation>
        <location evidence="1">Membrane</location>
    </subcellularLocation>
</comment>
<name>A0A9J6B747_SOLCO</name>
<evidence type="ECO:0000256" key="5">
    <source>
        <dbReference type="SAM" id="SignalP"/>
    </source>
</evidence>
<dbReference type="SUPFAM" id="SSF53822">
    <property type="entry name" value="Periplasmic binding protein-like I"/>
    <property type="match status" value="1"/>
</dbReference>
<feature type="signal peptide" evidence="5">
    <location>
        <begin position="1"/>
        <end position="22"/>
    </location>
</feature>
<feature type="domain" description="Receptor ligand binding region" evidence="6">
    <location>
        <begin position="2"/>
        <end position="91"/>
    </location>
</feature>
<organism evidence="7 8">
    <name type="scientific">Solanum commersonii</name>
    <name type="common">Commerson's wild potato</name>
    <name type="synonym">Commerson's nightshade</name>
    <dbReference type="NCBI Taxonomy" id="4109"/>
    <lineage>
        <taxon>Eukaryota</taxon>
        <taxon>Viridiplantae</taxon>
        <taxon>Streptophyta</taxon>
        <taxon>Embryophyta</taxon>
        <taxon>Tracheophyta</taxon>
        <taxon>Spermatophyta</taxon>
        <taxon>Magnoliopsida</taxon>
        <taxon>eudicotyledons</taxon>
        <taxon>Gunneridae</taxon>
        <taxon>Pentapetalae</taxon>
        <taxon>asterids</taxon>
        <taxon>lamiids</taxon>
        <taxon>Solanales</taxon>
        <taxon>Solanaceae</taxon>
        <taxon>Solanoideae</taxon>
        <taxon>Solaneae</taxon>
        <taxon>Solanum</taxon>
    </lineage>
</organism>
<protein>
    <recommendedName>
        <fullName evidence="6">Receptor ligand binding region domain-containing protein</fullName>
    </recommendedName>
</protein>
<comment type="caution">
    <text evidence="7">The sequence shown here is derived from an EMBL/GenBank/DDBJ whole genome shotgun (WGS) entry which is preliminary data.</text>
</comment>
<gene>
    <name evidence="7" type="ORF">H5410_004097</name>
</gene>
<dbReference type="AlphaFoldDB" id="A0A9J6B747"/>
<evidence type="ECO:0000256" key="4">
    <source>
        <dbReference type="ARBA" id="ARBA00023136"/>
    </source>
</evidence>
<dbReference type="GO" id="GO:0016020">
    <property type="term" value="C:membrane"/>
    <property type="evidence" value="ECO:0007669"/>
    <property type="project" value="UniProtKB-SubCell"/>
</dbReference>
<dbReference type="Proteomes" id="UP000824120">
    <property type="component" value="Chromosome 1"/>
</dbReference>
<dbReference type="PANTHER" id="PTHR34836">
    <property type="entry name" value="OS06G0188250 PROTEIN"/>
    <property type="match status" value="1"/>
</dbReference>